<keyword evidence="1" id="KW-0812">Transmembrane</keyword>
<feature type="transmembrane region" description="Helical" evidence="1">
    <location>
        <begin position="87"/>
        <end position="114"/>
    </location>
</feature>
<evidence type="ECO:0000313" key="2">
    <source>
        <dbReference type="EMBL" id="PPC75989.1"/>
    </source>
</evidence>
<keyword evidence="1" id="KW-1133">Transmembrane helix</keyword>
<gene>
    <name evidence="2" type="ORF">C4K68_17600</name>
</gene>
<feature type="transmembrane region" description="Helical" evidence="1">
    <location>
        <begin position="54"/>
        <end position="75"/>
    </location>
</feature>
<proteinExistence type="predicted"/>
<evidence type="ECO:0000256" key="1">
    <source>
        <dbReference type="SAM" id="Phobius"/>
    </source>
</evidence>
<name>A0A2S5KN86_9PROT</name>
<dbReference type="Proteomes" id="UP000238196">
    <property type="component" value="Unassembled WGS sequence"/>
</dbReference>
<feature type="transmembrane region" description="Helical" evidence="1">
    <location>
        <begin position="126"/>
        <end position="145"/>
    </location>
</feature>
<evidence type="ECO:0000313" key="3">
    <source>
        <dbReference type="Proteomes" id="UP000238196"/>
    </source>
</evidence>
<keyword evidence="1" id="KW-0472">Membrane</keyword>
<dbReference type="OrthoDB" id="2857684at2"/>
<accession>A0A2S5KN86</accession>
<organism evidence="2 3">
    <name type="scientific">Proteobacteria bacterium 228</name>
    <dbReference type="NCBI Taxonomy" id="2083153"/>
    <lineage>
        <taxon>Bacteria</taxon>
        <taxon>Pseudomonadati</taxon>
        <taxon>Pseudomonadota</taxon>
    </lineage>
</organism>
<comment type="caution">
    <text evidence="2">The sequence shown here is derived from an EMBL/GenBank/DDBJ whole genome shotgun (WGS) entry which is preliminary data.</text>
</comment>
<protein>
    <submittedName>
        <fullName evidence="2">Uncharacterized protein</fullName>
    </submittedName>
</protein>
<dbReference type="EMBL" id="PRLP01000058">
    <property type="protein sequence ID" value="PPC75989.1"/>
    <property type="molecule type" value="Genomic_DNA"/>
</dbReference>
<dbReference type="AlphaFoldDB" id="A0A2S5KN86"/>
<feature type="transmembrane region" description="Helical" evidence="1">
    <location>
        <begin position="21"/>
        <end position="42"/>
    </location>
</feature>
<reference evidence="2 3" key="1">
    <citation type="submission" date="2018-02" db="EMBL/GenBank/DDBJ databases">
        <title>novel marine gammaproteobacteria from coastal saline agro ecosystem.</title>
        <authorList>
            <person name="Krishnan R."/>
            <person name="Ramesh Kumar N."/>
        </authorList>
    </citation>
    <scope>NUCLEOTIDE SEQUENCE [LARGE SCALE GENOMIC DNA]</scope>
    <source>
        <strain evidence="2 3">228</strain>
    </source>
</reference>
<sequence length="171" mass="18917">MFYWNINKLKLQLINEGLSQRALFVYIFIYVMLCELATLLLPFGTQRVPDDINILAAVAELVICMLGLFGCYRANGGKAGQHFAERFFSIGIVLLARFVVLLIPVYLVVFALNVMVQATAPEGMKTIMEIAVHVVSLLWSAGYYWRSAVHIGDVARARSGVSQIGDVTVSA</sequence>